<evidence type="ECO:0000259" key="1">
    <source>
        <dbReference type="PROSITE" id="PS51704"/>
    </source>
</evidence>
<dbReference type="CDD" id="cd08556">
    <property type="entry name" value="GDPD"/>
    <property type="match status" value="1"/>
</dbReference>
<dbReference type="InterPro" id="IPR017946">
    <property type="entry name" value="PLC-like_Pdiesterase_TIM-brl"/>
</dbReference>
<dbReference type="EMBL" id="MEVI01000003">
    <property type="protein sequence ID" value="OGC55046.1"/>
    <property type="molecule type" value="Genomic_DNA"/>
</dbReference>
<dbReference type="PANTHER" id="PTHR46211:SF14">
    <property type="entry name" value="GLYCEROPHOSPHODIESTER PHOSPHODIESTERASE"/>
    <property type="match status" value="1"/>
</dbReference>
<dbReference type="Pfam" id="PF03009">
    <property type="entry name" value="GDPD"/>
    <property type="match status" value="1"/>
</dbReference>
<feature type="domain" description="GP-PDE" evidence="1">
    <location>
        <begin position="28"/>
        <end position="284"/>
    </location>
</feature>
<dbReference type="Gene3D" id="3.20.20.190">
    <property type="entry name" value="Phosphatidylinositol (PI) phosphodiesterase"/>
    <property type="match status" value="1"/>
</dbReference>
<gene>
    <name evidence="2" type="ORF">A3A78_03645</name>
</gene>
<protein>
    <recommendedName>
        <fullName evidence="1">GP-PDE domain-containing protein</fullName>
    </recommendedName>
</protein>
<dbReference type="SUPFAM" id="SSF51695">
    <property type="entry name" value="PLC-like phosphodiesterases"/>
    <property type="match status" value="1"/>
</dbReference>
<dbReference type="AlphaFoldDB" id="A0A1F4VCS7"/>
<dbReference type="PANTHER" id="PTHR46211">
    <property type="entry name" value="GLYCEROPHOSPHORYL DIESTER PHOSPHODIESTERASE"/>
    <property type="match status" value="1"/>
</dbReference>
<name>A0A1F4VCS7_UNCKA</name>
<dbReference type="PROSITE" id="PS51704">
    <property type="entry name" value="GP_PDE"/>
    <property type="match status" value="1"/>
</dbReference>
<reference evidence="2 3" key="1">
    <citation type="journal article" date="2016" name="Nat. Commun.">
        <title>Thousands of microbial genomes shed light on interconnected biogeochemical processes in an aquifer system.</title>
        <authorList>
            <person name="Anantharaman K."/>
            <person name="Brown C.T."/>
            <person name="Hug L.A."/>
            <person name="Sharon I."/>
            <person name="Castelle C.J."/>
            <person name="Probst A.J."/>
            <person name="Thomas B.C."/>
            <person name="Singh A."/>
            <person name="Wilkins M.J."/>
            <person name="Karaoz U."/>
            <person name="Brodie E.L."/>
            <person name="Williams K.H."/>
            <person name="Hubbard S.S."/>
            <person name="Banfield J.F."/>
        </authorList>
    </citation>
    <scope>NUCLEOTIDE SEQUENCE [LARGE SCALE GENOMIC DNA]</scope>
</reference>
<dbReference type="GO" id="GO:0006629">
    <property type="term" value="P:lipid metabolic process"/>
    <property type="evidence" value="ECO:0007669"/>
    <property type="project" value="InterPro"/>
</dbReference>
<dbReference type="InterPro" id="IPR030395">
    <property type="entry name" value="GP_PDE_dom"/>
</dbReference>
<evidence type="ECO:0000313" key="2">
    <source>
        <dbReference type="EMBL" id="OGC55046.1"/>
    </source>
</evidence>
<organism evidence="2 3">
    <name type="scientific">candidate division WWE3 bacterium RIFCSPLOWO2_01_FULL_41_18</name>
    <dbReference type="NCBI Taxonomy" id="1802625"/>
    <lineage>
        <taxon>Bacteria</taxon>
        <taxon>Katanobacteria</taxon>
    </lineage>
</organism>
<evidence type="ECO:0000313" key="3">
    <source>
        <dbReference type="Proteomes" id="UP000176504"/>
    </source>
</evidence>
<dbReference type="GO" id="GO:0008081">
    <property type="term" value="F:phosphoric diester hydrolase activity"/>
    <property type="evidence" value="ECO:0007669"/>
    <property type="project" value="InterPro"/>
</dbReference>
<accession>A0A1F4VCS7</accession>
<dbReference type="Proteomes" id="UP000176504">
    <property type="component" value="Unassembled WGS sequence"/>
</dbReference>
<sequence>MHKNKYNKTVTKNEFEDFIKQTKAKKGVVCFAHRGVSSLAPGCSIKAISLGFETPEVDGIEFDVQKTSDGKLVVHHNFALRLGEQEAWLRDLSLSQIRKHFPPSQLPELEDVLILFKNKDKIADVEIKGFGIAKEIMDLSKNLGVYKSCVFTSIYDSINEEIKEYDPNAARIFGYPHDRGKNLAMKKWAQPLVKLAVVYLRYSLPHKLPLILKSSGTPFISLYHKLITKDAVSLIHKDGGYCIGATINLQNDTLNRESLNSMKHMKDCGVDVIKTDYPQLISGI</sequence>
<comment type="caution">
    <text evidence="2">The sequence shown here is derived from an EMBL/GenBank/DDBJ whole genome shotgun (WGS) entry which is preliminary data.</text>
</comment>
<proteinExistence type="predicted"/>